<dbReference type="OrthoDB" id="327902at2"/>
<gene>
    <name evidence="1" type="ORF">EHO59_07585</name>
</gene>
<proteinExistence type="predicted"/>
<evidence type="ECO:0000313" key="2">
    <source>
        <dbReference type="Proteomes" id="UP000297453"/>
    </source>
</evidence>
<protein>
    <submittedName>
        <fullName evidence="1">Uncharacterized protein</fullName>
    </submittedName>
</protein>
<evidence type="ECO:0000313" key="1">
    <source>
        <dbReference type="EMBL" id="TGK07946.1"/>
    </source>
</evidence>
<dbReference type="RefSeq" id="WP_135586314.1">
    <property type="nucleotide sequence ID" value="NZ_RQEP01000005.1"/>
</dbReference>
<keyword evidence="2" id="KW-1185">Reference proteome</keyword>
<comment type="caution">
    <text evidence="1">The sequence shown here is derived from an EMBL/GenBank/DDBJ whole genome shotgun (WGS) entry which is preliminary data.</text>
</comment>
<dbReference type="AlphaFoldDB" id="A0A4R9G8F0"/>
<reference evidence="1" key="1">
    <citation type="journal article" date="2019" name="PLoS Negl. Trop. Dis.">
        <title>Revisiting the worldwide diversity of Leptospira species in the environment.</title>
        <authorList>
            <person name="Vincent A.T."/>
            <person name="Schiettekatte O."/>
            <person name="Bourhy P."/>
            <person name="Veyrier F.J."/>
            <person name="Picardeau M."/>
        </authorList>
    </citation>
    <scope>NUCLEOTIDE SEQUENCE [LARGE SCALE GENOMIC DNA]</scope>
    <source>
        <strain evidence="1">SSS9</strain>
    </source>
</reference>
<dbReference type="EMBL" id="RQEP01000005">
    <property type="protein sequence ID" value="TGK07946.1"/>
    <property type="molecule type" value="Genomic_DNA"/>
</dbReference>
<accession>A0A4R9G8F0</accession>
<sequence length="221" mass="26036">MKSKSNFSNYLQIIGVLLLCNCANVLRDYDLISQGLTSQFRLVHRGETDYFNSLLLLGPTDYSIEAYYVQRDSFQEILSDPNNFNISFKDQSFQINQFEEGILWEICGNQKFIDPSNYIFSLNKEPIDLVVEYNFNYPYRMLGKKKSRFFPKRIAEEYLKEGKAVGLITCKRYLIQIPSKSQIVGRNLLEIENRNGKHYIFEYEYNFGFVKNYKKFIENGS</sequence>
<dbReference type="Proteomes" id="UP000297453">
    <property type="component" value="Unassembled WGS sequence"/>
</dbReference>
<organism evidence="1 2">
    <name type="scientific">Leptospira semungkisensis</name>
    <dbReference type="NCBI Taxonomy" id="2484985"/>
    <lineage>
        <taxon>Bacteria</taxon>
        <taxon>Pseudomonadati</taxon>
        <taxon>Spirochaetota</taxon>
        <taxon>Spirochaetia</taxon>
        <taxon>Leptospirales</taxon>
        <taxon>Leptospiraceae</taxon>
        <taxon>Leptospira</taxon>
    </lineage>
</organism>
<name>A0A4R9G8F0_9LEPT</name>